<reference evidence="5" key="1">
    <citation type="submission" date="2022-12" db="EMBL/GenBank/DDBJ databases">
        <title>Genome assemblies of Blomia tropicalis.</title>
        <authorList>
            <person name="Cui Y."/>
        </authorList>
    </citation>
    <scope>NUCLEOTIDE SEQUENCE</scope>
    <source>
        <tissue evidence="5">Adult mites</tissue>
    </source>
</reference>
<evidence type="ECO:0000256" key="1">
    <source>
        <dbReference type="ARBA" id="ARBA00023054"/>
    </source>
</evidence>
<feature type="compositionally biased region" description="Polar residues" evidence="3">
    <location>
        <begin position="1107"/>
        <end position="1134"/>
    </location>
</feature>
<feature type="compositionally biased region" description="Basic and acidic residues" evidence="3">
    <location>
        <begin position="934"/>
        <end position="947"/>
    </location>
</feature>
<feature type="domain" description="Actin interacting protein 3-like C-terminal" evidence="4">
    <location>
        <begin position="577"/>
        <end position="831"/>
    </location>
</feature>
<feature type="compositionally biased region" description="Low complexity" evidence="3">
    <location>
        <begin position="1"/>
        <end position="24"/>
    </location>
</feature>
<dbReference type="OMA" id="HISVRIY"/>
<feature type="region of interest" description="Disordered" evidence="3">
    <location>
        <begin position="1068"/>
        <end position="1146"/>
    </location>
</feature>
<dbReference type="GO" id="GO:0005737">
    <property type="term" value="C:cytoplasm"/>
    <property type="evidence" value="ECO:0007669"/>
    <property type="project" value="TreeGrafter"/>
</dbReference>
<feature type="coiled-coil region" evidence="2">
    <location>
        <begin position="1000"/>
        <end position="1034"/>
    </location>
</feature>
<feature type="domain" description="Actin interacting protein 3-like C-terminal" evidence="4">
    <location>
        <begin position="210"/>
        <end position="283"/>
    </location>
</feature>
<evidence type="ECO:0000259" key="4">
    <source>
        <dbReference type="Pfam" id="PF03915"/>
    </source>
</evidence>
<dbReference type="PROSITE" id="PS50096">
    <property type="entry name" value="IQ"/>
    <property type="match status" value="1"/>
</dbReference>
<name>A0A9Q0MGX5_BLOTA</name>
<comment type="caution">
    <text evidence="5">The sequence shown here is derived from an EMBL/GenBank/DDBJ whole genome shotgun (WGS) entry which is preliminary data.</text>
</comment>
<evidence type="ECO:0000313" key="5">
    <source>
        <dbReference type="EMBL" id="KAJ6224222.1"/>
    </source>
</evidence>
<keyword evidence="1 2" id="KW-0175">Coiled coil</keyword>
<feature type="region of interest" description="Disordered" evidence="3">
    <location>
        <begin position="934"/>
        <end position="972"/>
    </location>
</feature>
<keyword evidence="6" id="KW-1185">Reference proteome</keyword>
<gene>
    <name evidence="5" type="ORF">RDWZM_002767</name>
</gene>
<protein>
    <recommendedName>
        <fullName evidence="4">Actin interacting protein 3-like C-terminal domain-containing protein</fullName>
    </recommendedName>
</protein>
<evidence type="ECO:0000256" key="2">
    <source>
        <dbReference type="SAM" id="Coils"/>
    </source>
</evidence>
<accession>A0A9Q0MGX5</accession>
<dbReference type="AlphaFoldDB" id="A0A9Q0MGX5"/>
<feature type="compositionally biased region" description="Polar residues" evidence="3">
    <location>
        <begin position="96"/>
        <end position="149"/>
    </location>
</feature>
<proteinExistence type="predicted"/>
<feature type="coiled-coil region" evidence="2">
    <location>
        <begin position="696"/>
        <end position="723"/>
    </location>
</feature>
<feature type="region of interest" description="Disordered" evidence="3">
    <location>
        <begin position="1"/>
        <end position="79"/>
    </location>
</feature>
<evidence type="ECO:0000313" key="6">
    <source>
        <dbReference type="Proteomes" id="UP001142055"/>
    </source>
</evidence>
<feature type="compositionally biased region" description="Low complexity" evidence="3">
    <location>
        <begin position="54"/>
        <end position="64"/>
    </location>
</feature>
<dbReference type="PANTHER" id="PTHR22741">
    <property type="entry name" value="P140CAP/SNIP-RELATED"/>
    <property type="match status" value="1"/>
</dbReference>
<dbReference type="PANTHER" id="PTHR22741:SF10">
    <property type="entry name" value="COILED-COIL DOMAIN-CONTAINING PROTEIN CG32809"/>
    <property type="match status" value="1"/>
</dbReference>
<organism evidence="5 6">
    <name type="scientific">Blomia tropicalis</name>
    <name type="common">Mite</name>
    <dbReference type="NCBI Taxonomy" id="40697"/>
    <lineage>
        <taxon>Eukaryota</taxon>
        <taxon>Metazoa</taxon>
        <taxon>Ecdysozoa</taxon>
        <taxon>Arthropoda</taxon>
        <taxon>Chelicerata</taxon>
        <taxon>Arachnida</taxon>
        <taxon>Acari</taxon>
        <taxon>Acariformes</taxon>
        <taxon>Sarcoptiformes</taxon>
        <taxon>Astigmata</taxon>
        <taxon>Glycyphagoidea</taxon>
        <taxon>Echimyopodidae</taxon>
        <taxon>Blomia</taxon>
    </lineage>
</organism>
<feature type="region of interest" description="Disordered" evidence="3">
    <location>
        <begin position="387"/>
        <end position="432"/>
    </location>
</feature>
<dbReference type="Pfam" id="PF03915">
    <property type="entry name" value="AIP3"/>
    <property type="match status" value="2"/>
</dbReference>
<feature type="region of interest" description="Disordered" evidence="3">
    <location>
        <begin position="91"/>
        <end position="149"/>
    </location>
</feature>
<dbReference type="InterPro" id="IPR022782">
    <property type="entry name" value="AIP3-like_C"/>
</dbReference>
<evidence type="ECO:0000256" key="3">
    <source>
        <dbReference type="SAM" id="MobiDB-lite"/>
    </source>
</evidence>
<feature type="compositionally biased region" description="Polar residues" evidence="3">
    <location>
        <begin position="812"/>
        <end position="826"/>
    </location>
</feature>
<feature type="compositionally biased region" description="Polar residues" evidence="3">
    <location>
        <begin position="1068"/>
        <end position="1081"/>
    </location>
</feature>
<dbReference type="InterPro" id="IPR051825">
    <property type="entry name" value="SRCIN1"/>
</dbReference>
<feature type="compositionally biased region" description="Polar residues" evidence="3">
    <location>
        <begin position="413"/>
        <end position="422"/>
    </location>
</feature>
<feature type="compositionally biased region" description="Low complexity" evidence="3">
    <location>
        <begin position="1083"/>
        <end position="1105"/>
    </location>
</feature>
<feature type="region of interest" description="Disordered" evidence="3">
    <location>
        <begin position="811"/>
        <end position="855"/>
    </location>
</feature>
<feature type="region of interest" description="Disordered" evidence="3">
    <location>
        <begin position="594"/>
        <end position="625"/>
    </location>
</feature>
<dbReference type="Proteomes" id="UP001142055">
    <property type="component" value="Chromosome 1"/>
</dbReference>
<sequence>MSSGTRLSSTSSSLSQSNKSANRSIGGALNNKTLADDNGSSSSRSSRLQIPDATTNVKNVNVDTVENRKSTKSRTSPKQLLYEVLLSPIKRKSRTNNRSSQKVTMSNKMENVQEVPTSKSGKSSMIQTSINSNTTPVQATTRSSSTTPLDRNYFHMQMSNQSSLFDDDPGIMSEIETSATGFRRGNKVRSSLPIVRTPSKSQDRSLGLVFLQFRSETKRALLPNEITSIDTVKALFVRSFPRQLTMEYLDHISVRIYIHDPSKDMFYELEDLRDVKDRSILRIYEQGVNGPQPGGGGLPIPTGGGGGGGGGVGPHDGGESYGYFSEPEFDSEFQSQHIHRKRFPPSMLAQSLIMDPNTVAQSQYYGTVMLPPQYRSATLGMRPGFITNQNMGGHHPPPPQPPTRSKAYPGIPNATQPTSQKPQRPFAPSPGPQTGLIVIQGHPARPTIAAATMTPSSASVPQHLAYHQSRPLPDRPYSVAGQYPTPDRVGARIPYPQGAAPNNMDFSGYLSSPEHRPNATMIAMHAGQAQQRSSFSSYPTARPFEAEMAGVYPHAPIYPRAPSAAIIDPESRVRMQEMERQIASLTNVVSKALGSTSKAGTKPAPPPKPQSLIGHRSEPSVPIPTDNASQLRLIRRRARELKNEVRSLKRFTIQQTNLTKESLKETCNKIKSTLSFLSSTSEIQMRLERLRVGTDREAYNNDISRLDKDLLQLEAQVEELRSNVINRRCRVNISNVESMAIVLSRASKTVADLKARYPSLAQRMKTVMTKELQQIDKEERFIKDEPDRLEQSLKRCKKLTGTLVTLKRLASVQEQRSSTNTNTCSPSQLLQSSSDKKDSSLDEGFGGSGPDSLLTRSYDADLMEPHTIIQVTPATPSSTDSSKTSATSNILDNLLDELQTFSKQSSIESPISTATQRSLRSLNKQLVINNSDTIIRKGDNDDHDRNARSKSYSSLRANSEPPGTRSRGASIPDGNIDLDSIALLASQCGPSAAATALMEKRFAQSRQELLEQRHQELLRKQRQLQEQYTRLQQLSRGQLSRSFLNDLKKTGSESNLASKAGTVSIDQTSKINRVPSSSTVHGSLKNLANNNNSSTPSRSTQSGKSATLGSANKTGGDISSHQNGSNNASQNDGKVSQKKVFETEIL</sequence>
<dbReference type="Gene3D" id="1.20.58.1540">
    <property type="entry name" value="Actin interacting protein 3, C-terminal domain"/>
    <property type="match status" value="1"/>
</dbReference>
<dbReference type="EMBL" id="JAPWDV010000001">
    <property type="protein sequence ID" value="KAJ6224222.1"/>
    <property type="molecule type" value="Genomic_DNA"/>
</dbReference>